<evidence type="ECO:0000313" key="2">
    <source>
        <dbReference type="EMBL" id="SAL50566.1"/>
    </source>
</evidence>
<reference evidence="3" key="1">
    <citation type="submission" date="2016-01" db="EMBL/GenBank/DDBJ databases">
        <authorList>
            <person name="Peeters C."/>
        </authorList>
    </citation>
    <scope>NUCLEOTIDE SEQUENCE [LARGE SCALE GENOMIC DNA]</scope>
</reference>
<keyword evidence="1" id="KW-1133">Transmembrane helix</keyword>
<feature type="transmembrane region" description="Helical" evidence="1">
    <location>
        <begin position="128"/>
        <end position="147"/>
    </location>
</feature>
<gene>
    <name evidence="2" type="ORF">AWB70_04081</name>
</gene>
<keyword evidence="1" id="KW-0472">Membrane</keyword>
<evidence type="ECO:0000313" key="3">
    <source>
        <dbReference type="Proteomes" id="UP000054740"/>
    </source>
</evidence>
<feature type="transmembrane region" description="Helical" evidence="1">
    <location>
        <begin position="102"/>
        <end position="122"/>
    </location>
</feature>
<name>A0A158I1Z4_CABCO</name>
<dbReference type="EMBL" id="FCNY02000010">
    <property type="protein sequence ID" value="SAL50566.1"/>
    <property type="molecule type" value="Genomic_DNA"/>
</dbReference>
<evidence type="ECO:0000256" key="1">
    <source>
        <dbReference type="SAM" id="Phobius"/>
    </source>
</evidence>
<sequence>MKLAKVKSEYSSGTTIVDRASLDPLTGRVYLAPRVLGLMKTMEQSECSPSFSLQYKGYVLPVAAASGEYSVSMPVEHGTGFGKILHSIAVPSKEQRQQNGRYLHTLSAASIGGAAASWHAALGQGWDAFVLPGFLAVAGVLLWYAGIWSMEGE</sequence>
<keyword evidence="3" id="KW-1185">Reference proteome</keyword>
<dbReference type="RefSeq" id="WP_053572903.1">
    <property type="nucleotide sequence ID" value="NZ_FCNY02000010.1"/>
</dbReference>
<proteinExistence type="predicted"/>
<keyword evidence="1" id="KW-0812">Transmembrane</keyword>
<organism evidence="2 3">
    <name type="scientific">Caballeronia cordobensis</name>
    <name type="common">Burkholderia cordobensis</name>
    <dbReference type="NCBI Taxonomy" id="1353886"/>
    <lineage>
        <taxon>Bacteria</taxon>
        <taxon>Pseudomonadati</taxon>
        <taxon>Pseudomonadota</taxon>
        <taxon>Betaproteobacteria</taxon>
        <taxon>Burkholderiales</taxon>
        <taxon>Burkholderiaceae</taxon>
        <taxon>Caballeronia</taxon>
    </lineage>
</organism>
<accession>A0A158I1Z4</accession>
<dbReference type="Proteomes" id="UP000054740">
    <property type="component" value="Unassembled WGS sequence"/>
</dbReference>
<protein>
    <submittedName>
        <fullName evidence="2">Uncharacterized protein</fullName>
    </submittedName>
</protein>
<dbReference type="AlphaFoldDB" id="A0A158I1Z4"/>